<feature type="transmembrane region" description="Helical" evidence="2">
    <location>
        <begin position="205"/>
        <end position="224"/>
    </location>
</feature>
<feature type="compositionally biased region" description="Acidic residues" evidence="1">
    <location>
        <begin position="560"/>
        <end position="571"/>
    </location>
</feature>
<dbReference type="Proteomes" id="UP000011713">
    <property type="component" value="Unassembled WGS sequence"/>
</dbReference>
<evidence type="ECO:0000313" key="4">
    <source>
        <dbReference type="Proteomes" id="UP000011713"/>
    </source>
</evidence>
<reference evidence="4" key="1">
    <citation type="journal article" date="2010" name="Science">
        <title>Signatures of adaptation to obligate biotrophy in the Hyaloperonospora arabidopsidis genome.</title>
        <authorList>
            <person name="Baxter L."/>
            <person name="Tripathy S."/>
            <person name="Ishaque N."/>
            <person name="Boot N."/>
            <person name="Cabral A."/>
            <person name="Kemen E."/>
            <person name="Thines M."/>
            <person name="Ah-Fong A."/>
            <person name="Anderson R."/>
            <person name="Badejoko W."/>
            <person name="Bittner-Eddy P."/>
            <person name="Boore J.L."/>
            <person name="Chibucos M.C."/>
            <person name="Coates M."/>
            <person name="Dehal P."/>
            <person name="Delehaunty K."/>
            <person name="Dong S."/>
            <person name="Downton P."/>
            <person name="Dumas B."/>
            <person name="Fabro G."/>
            <person name="Fronick C."/>
            <person name="Fuerstenberg S.I."/>
            <person name="Fulton L."/>
            <person name="Gaulin E."/>
            <person name="Govers F."/>
            <person name="Hughes L."/>
            <person name="Humphray S."/>
            <person name="Jiang R.H."/>
            <person name="Judelson H."/>
            <person name="Kamoun S."/>
            <person name="Kyung K."/>
            <person name="Meijer H."/>
            <person name="Minx P."/>
            <person name="Morris P."/>
            <person name="Nelson J."/>
            <person name="Phuntumart V."/>
            <person name="Qutob D."/>
            <person name="Rehmany A."/>
            <person name="Rougon-Cardoso A."/>
            <person name="Ryden P."/>
            <person name="Torto-Alalibo T."/>
            <person name="Studholme D."/>
            <person name="Wang Y."/>
            <person name="Win J."/>
            <person name="Wood J."/>
            <person name="Clifton S.W."/>
            <person name="Rogers J."/>
            <person name="Van den Ackerveken G."/>
            <person name="Jones J.D."/>
            <person name="McDowell J.M."/>
            <person name="Beynon J."/>
            <person name="Tyler B.M."/>
        </authorList>
    </citation>
    <scope>NUCLEOTIDE SEQUENCE [LARGE SCALE GENOMIC DNA]</scope>
    <source>
        <strain evidence="4">Emoy2</strain>
    </source>
</reference>
<organism evidence="3 4">
    <name type="scientific">Hyaloperonospora arabidopsidis (strain Emoy2)</name>
    <name type="common">Downy mildew agent</name>
    <name type="synonym">Peronospora arabidopsidis</name>
    <dbReference type="NCBI Taxonomy" id="559515"/>
    <lineage>
        <taxon>Eukaryota</taxon>
        <taxon>Sar</taxon>
        <taxon>Stramenopiles</taxon>
        <taxon>Oomycota</taxon>
        <taxon>Peronosporomycetes</taxon>
        <taxon>Peronosporales</taxon>
        <taxon>Peronosporaceae</taxon>
        <taxon>Hyaloperonospora</taxon>
    </lineage>
</organism>
<dbReference type="HOGENOM" id="CLU_415329_0_0_1"/>
<evidence type="ECO:0000256" key="1">
    <source>
        <dbReference type="SAM" id="MobiDB-lite"/>
    </source>
</evidence>
<feature type="compositionally biased region" description="Basic and acidic residues" evidence="1">
    <location>
        <begin position="287"/>
        <end position="308"/>
    </location>
</feature>
<keyword evidence="2" id="KW-0812">Transmembrane</keyword>
<feature type="region of interest" description="Disordered" evidence="1">
    <location>
        <begin position="347"/>
        <end position="394"/>
    </location>
</feature>
<keyword evidence="2" id="KW-0472">Membrane</keyword>
<feature type="region of interest" description="Disordered" evidence="1">
    <location>
        <begin position="249"/>
        <end position="335"/>
    </location>
</feature>
<name>M4C5E5_HYAAE</name>
<dbReference type="EMBL" id="ABWE02003880">
    <property type="status" value="NOT_ANNOTATED_CDS"/>
    <property type="molecule type" value="Genomic_DNA"/>
</dbReference>
<dbReference type="OMA" id="SEMGNTC"/>
<evidence type="ECO:0000256" key="2">
    <source>
        <dbReference type="SAM" id="Phobius"/>
    </source>
</evidence>
<feature type="region of interest" description="Disordered" evidence="1">
    <location>
        <begin position="555"/>
        <end position="579"/>
    </location>
</feature>
<sequence>MSPSVVRLCRVETPSHCCFGLNSSRESRPSLQKSRSPLTTMSSDICGVSVQALYLEDPGNKEEPVGFSLCEDLGSTCKKNGCSCRRASEGIVKNETKYFGTCVVLQNGADCVTSGDDYVTCAVKSIIDSTAASPATAEAQDKSHVAQSSTPSSEVKTTKEIAESNGDLSPVATTGNSGSSAAPDAAGAAEASTASSSTDSMNSTVLVLIIVVAVIFVALVSYIIRSYCVRRAKVERKLASRRNRSMRSLNFDATSPSNATRRSSATPSFPAYDKRSRANPSPTAYERAQEVKSGRGREPMPDRVHELISGRGRKTPDTAFVLNGAPPMNREPKSGRGLQYLDMEESFAPKPARAGNREPGSARGRKAPGYDPDTRGYRELGGQHEPISGRGRRENAGVYGAQQPVKAPPKNAAPSGGTVLAGRNTYERVVQFAQLAAFEAPPAPPLRPQKPIQAVPVTNAVPKRARITASTAKPAAPSPSEFYIDEDPMTTDYDILSPKSARSLAPSVASTATTIVAPGRNRPTPLQHGRRPQYAAAPAPCHYLRDEALYGDESSYNESTYDESSYDESTNDESRYDESGFNSKFKSLRNYDESFVSEVSSMAWSGASGLSDESFYRAAPSNMARIPLIEAPRDDDDARSEDAYSDWGNSTLRSTDDSRSTGASDASFFSVNSDFTDSISVSKELEF</sequence>
<keyword evidence="4" id="KW-1185">Reference proteome</keyword>
<dbReference type="eggNOG" id="ENOG502SC6B">
    <property type="taxonomic scope" value="Eukaryota"/>
</dbReference>
<feature type="region of interest" description="Disordered" evidence="1">
    <location>
        <begin position="137"/>
        <end position="184"/>
    </location>
</feature>
<dbReference type="VEuPathDB" id="FungiDB:HpaG814320"/>
<proteinExistence type="predicted"/>
<dbReference type="InParanoid" id="M4C5E5"/>
<protein>
    <submittedName>
        <fullName evidence="3">Uncharacterized protein</fullName>
    </submittedName>
</protein>
<dbReference type="EnsemblProtists" id="HpaT814320">
    <property type="protein sequence ID" value="HpaP814320"/>
    <property type="gene ID" value="HpaG814320"/>
</dbReference>
<keyword evidence="2" id="KW-1133">Transmembrane helix</keyword>
<feature type="compositionally biased region" description="Basic and acidic residues" evidence="1">
    <location>
        <begin position="372"/>
        <end position="382"/>
    </location>
</feature>
<accession>M4C5E5</accession>
<dbReference type="AlphaFoldDB" id="M4C5E5"/>
<feature type="region of interest" description="Disordered" evidence="1">
    <location>
        <begin position="507"/>
        <end position="535"/>
    </location>
</feature>
<feature type="compositionally biased region" description="Polar residues" evidence="1">
    <location>
        <begin position="145"/>
        <end position="155"/>
    </location>
</feature>
<evidence type="ECO:0000313" key="3">
    <source>
        <dbReference type="EnsemblProtists" id="HpaP814320"/>
    </source>
</evidence>
<reference evidence="3" key="2">
    <citation type="submission" date="2015-06" db="UniProtKB">
        <authorList>
            <consortium name="EnsemblProtists"/>
        </authorList>
    </citation>
    <scope>IDENTIFICATION</scope>
    <source>
        <strain evidence="3">Emoy2</strain>
    </source>
</reference>
<feature type="compositionally biased region" description="Polar residues" evidence="1">
    <location>
        <begin position="249"/>
        <end position="267"/>
    </location>
</feature>
<feature type="region of interest" description="Disordered" evidence="1">
    <location>
        <begin position="627"/>
        <end position="669"/>
    </location>
</feature>